<gene>
    <name evidence="6 7" type="primary">LOC100648512</name>
</gene>
<evidence type="ECO:0000256" key="2">
    <source>
        <dbReference type="ARBA" id="ARBA00022723"/>
    </source>
</evidence>
<dbReference type="InterPro" id="IPR007872">
    <property type="entry name" value="DPH_MB_dom"/>
</dbReference>
<dbReference type="PANTHER" id="PTHR45255:SF1">
    <property type="entry name" value="DNAJ HOMOLOG SUBFAMILY C MEMBER 24"/>
    <property type="match status" value="1"/>
</dbReference>
<dbReference type="PROSITE" id="PS50076">
    <property type="entry name" value="DNAJ_2"/>
    <property type="match status" value="1"/>
</dbReference>
<dbReference type="InterPro" id="IPR036869">
    <property type="entry name" value="J_dom_sf"/>
</dbReference>
<evidence type="ECO:0000256" key="1">
    <source>
        <dbReference type="ARBA" id="ARBA00006169"/>
    </source>
</evidence>
<sequence length="141" mass="16712">MMDLMNYYDILGCTKESTFEDIKCAYRALALKFHPDKNATDANDSIKFQYVLKAWHVLRDPKLKEEYDAILKQEELDLENILIYAKIWANELEEMDNNKDMLFYQCRCGGLYCIEKQQIQKKNQMIHVPCSECTFFSIIET</sequence>
<keyword evidence="4" id="KW-0408">Iron</keyword>
<dbReference type="InterPro" id="IPR036671">
    <property type="entry name" value="DPH_MB_sf"/>
</dbReference>
<dbReference type="SMART" id="SM00271">
    <property type="entry name" value="DnaJ"/>
    <property type="match status" value="1"/>
</dbReference>
<accession>A0A6P3DC96</accession>
<organism evidence="7">
    <name type="scientific">Bombus terrestris</name>
    <name type="common">Buff-tailed bumblebee</name>
    <name type="synonym">Apis terrestris</name>
    <dbReference type="NCBI Taxonomy" id="30195"/>
    <lineage>
        <taxon>Eukaryota</taxon>
        <taxon>Metazoa</taxon>
        <taxon>Ecdysozoa</taxon>
        <taxon>Arthropoda</taxon>
        <taxon>Hexapoda</taxon>
        <taxon>Insecta</taxon>
        <taxon>Pterygota</taxon>
        <taxon>Neoptera</taxon>
        <taxon>Endopterygota</taxon>
        <taxon>Hymenoptera</taxon>
        <taxon>Apocrita</taxon>
        <taxon>Aculeata</taxon>
        <taxon>Apoidea</taxon>
        <taxon>Anthophila</taxon>
        <taxon>Apidae</taxon>
        <taxon>Bombus</taxon>
        <taxon>Bombus</taxon>
    </lineage>
</organism>
<dbReference type="GO" id="GO:0008198">
    <property type="term" value="F:ferrous iron binding"/>
    <property type="evidence" value="ECO:0007669"/>
    <property type="project" value="TreeGrafter"/>
</dbReference>
<dbReference type="InterPro" id="IPR001623">
    <property type="entry name" value="DnaJ_domain"/>
</dbReference>
<evidence type="ECO:0000256" key="3">
    <source>
        <dbReference type="ARBA" id="ARBA00022833"/>
    </source>
</evidence>
<keyword evidence="3" id="KW-0862">Zinc</keyword>
<dbReference type="Gene3D" id="1.10.287.110">
    <property type="entry name" value="DnaJ domain"/>
    <property type="match status" value="1"/>
</dbReference>
<evidence type="ECO:0000313" key="7">
    <source>
        <dbReference type="RefSeq" id="XP_012165209.1"/>
    </source>
</evidence>
<dbReference type="Pfam" id="PF00226">
    <property type="entry name" value="DnaJ"/>
    <property type="match status" value="1"/>
</dbReference>
<dbReference type="PRINTS" id="PR00625">
    <property type="entry name" value="JDOMAIN"/>
</dbReference>
<dbReference type="CDD" id="cd06257">
    <property type="entry name" value="DnaJ"/>
    <property type="match status" value="1"/>
</dbReference>
<dbReference type="SUPFAM" id="SSF46565">
    <property type="entry name" value="Chaperone J-domain"/>
    <property type="match status" value="1"/>
</dbReference>
<keyword evidence="2" id="KW-0479">Metal-binding</keyword>
<dbReference type="RefSeq" id="XP_012165209.1">
    <property type="nucleotide sequence ID" value="XM_012309819.2"/>
</dbReference>
<dbReference type="SUPFAM" id="SSF144217">
    <property type="entry name" value="CSL zinc finger"/>
    <property type="match status" value="1"/>
</dbReference>
<dbReference type="Pfam" id="PF05207">
    <property type="entry name" value="Zn_ribbon_CSL"/>
    <property type="match status" value="1"/>
</dbReference>
<dbReference type="Gene3D" id="3.10.660.10">
    <property type="entry name" value="DPH Zinc finger"/>
    <property type="match status" value="1"/>
</dbReference>
<evidence type="ECO:0000313" key="6">
    <source>
        <dbReference type="RefSeq" id="XP_012165208.1"/>
    </source>
</evidence>
<dbReference type="RefSeq" id="XP_012165208.1">
    <property type="nucleotide sequence ID" value="XM_012309818.2"/>
</dbReference>
<reference evidence="6 7" key="1">
    <citation type="submission" date="2022-04" db="UniProtKB">
        <authorList>
            <consortium name="RefSeq"/>
        </authorList>
    </citation>
    <scope>IDENTIFICATION</scope>
</reference>
<proteinExistence type="inferred from homology"/>
<evidence type="ECO:0000259" key="5">
    <source>
        <dbReference type="PROSITE" id="PS50076"/>
    </source>
</evidence>
<name>A0A6P3DC96_BOMTE</name>
<evidence type="ECO:0000256" key="4">
    <source>
        <dbReference type="ARBA" id="ARBA00023004"/>
    </source>
</evidence>
<dbReference type="GO" id="GO:0001671">
    <property type="term" value="F:ATPase activator activity"/>
    <property type="evidence" value="ECO:0007669"/>
    <property type="project" value="TreeGrafter"/>
</dbReference>
<feature type="domain" description="J" evidence="5">
    <location>
        <begin position="6"/>
        <end position="71"/>
    </location>
</feature>
<dbReference type="PANTHER" id="PTHR45255">
    <property type="entry name" value="DNAJ HOMOLOG SUBFAMILY C MEMBER 24"/>
    <property type="match status" value="1"/>
</dbReference>
<protein>
    <submittedName>
        <fullName evidence="6 7">dnaJ homolog subfamily C member 24</fullName>
    </submittedName>
</protein>
<comment type="similarity">
    <text evidence="1">Belongs to the DPH4 family.</text>
</comment>
<dbReference type="AlphaFoldDB" id="A0A6P3DC96"/>